<accession>A0A6A5C169</accession>
<reference evidence="2 3" key="1">
    <citation type="journal article" date="2019" name="Sci. Rep.">
        <title>Nanopore sequencing improves the draft genome of the human pathogenic amoeba Naegleria fowleri.</title>
        <authorList>
            <person name="Liechti N."/>
            <person name="Schurch N."/>
            <person name="Bruggmann R."/>
            <person name="Wittwer M."/>
        </authorList>
    </citation>
    <scope>NUCLEOTIDE SEQUENCE [LARGE SCALE GENOMIC DNA]</scope>
    <source>
        <strain evidence="2 3">ATCC 30894</strain>
    </source>
</reference>
<proteinExistence type="predicted"/>
<name>A0A6A5C169_NAEFO</name>
<dbReference type="RefSeq" id="XP_044564313.1">
    <property type="nucleotide sequence ID" value="XM_044703225.1"/>
</dbReference>
<evidence type="ECO:0000256" key="1">
    <source>
        <dbReference type="PROSITE-ProRule" id="PRU00221"/>
    </source>
</evidence>
<comment type="caution">
    <text evidence="2">The sequence shown here is derived from an EMBL/GenBank/DDBJ whole genome shotgun (WGS) entry which is preliminary data.</text>
</comment>
<gene>
    <name evidence="2" type="ORF">FDP41_001268</name>
</gene>
<sequence>MQTIITTLNHCSDKVRENTHEGIANNDNTTTLYWRKRSLCSLSPSSTPMMMIQQQVWSDLHNLTSTTTPTFTSPTFSRRTFTPSSRHDDDHYGSIYALHSVPHLSLLYIGRHDGSIQQQMDTRRNHLSTSVVKAHESTVKCFSSSSNGSSSSNSNGVGGGGTNDHLLFSGSYDGFVKVWDSRKLFISNFNITKTFWICEYCSLLWK</sequence>
<dbReference type="InterPro" id="IPR001680">
    <property type="entry name" value="WD40_rpt"/>
</dbReference>
<feature type="repeat" description="WD" evidence="1">
    <location>
        <begin position="163"/>
        <end position="180"/>
    </location>
</feature>
<dbReference type="EMBL" id="VFQX01000023">
    <property type="protein sequence ID" value="KAF0979600.1"/>
    <property type="molecule type" value="Genomic_DNA"/>
</dbReference>
<keyword evidence="1" id="KW-0853">WD repeat</keyword>
<dbReference type="SUPFAM" id="SSF50978">
    <property type="entry name" value="WD40 repeat-like"/>
    <property type="match status" value="1"/>
</dbReference>
<dbReference type="AlphaFoldDB" id="A0A6A5C169"/>
<organism evidence="2 3">
    <name type="scientific">Naegleria fowleri</name>
    <name type="common">Brain eating amoeba</name>
    <dbReference type="NCBI Taxonomy" id="5763"/>
    <lineage>
        <taxon>Eukaryota</taxon>
        <taxon>Discoba</taxon>
        <taxon>Heterolobosea</taxon>
        <taxon>Tetramitia</taxon>
        <taxon>Eutetramitia</taxon>
        <taxon>Vahlkampfiidae</taxon>
        <taxon>Naegleria</taxon>
    </lineage>
</organism>
<dbReference type="Proteomes" id="UP000444721">
    <property type="component" value="Unassembled WGS sequence"/>
</dbReference>
<keyword evidence="3" id="KW-1185">Reference proteome</keyword>
<dbReference type="GeneID" id="68108486"/>
<evidence type="ECO:0000313" key="2">
    <source>
        <dbReference type="EMBL" id="KAF0979600.1"/>
    </source>
</evidence>
<dbReference type="InterPro" id="IPR015943">
    <property type="entry name" value="WD40/YVTN_repeat-like_dom_sf"/>
</dbReference>
<dbReference type="PROSITE" id="PS50082">
    <property type="entry name" value="WD_REPEATS_2"/>
    <property type="match status" value="1"/>
</dbReference>
<dbReference type="InterPro" id="IPR036322">
    <property type="entry name" value="WD40_repeat_dom_sf"/>
</dbReference>
<evidence type="ECO:0000313" key="3">
    <source>
        <dbReference type="Proteomes" id="UP000444721"/>
    </source>
</evidence>
<dbReference type="SMART" id="SM00320">
    <property type="entry name" value="WD40"/>
    <property type="match status" value="1"/>
</dbReference>
<dbReference type="Gene3D" id="2.130.10.10">
    <property type="entry name" value="YVTN repeat-like/Quinoprotein amine dehydrogenase"/>
    <property type="match status" value="1"/>
</dbReference>
<dbReference type="VEuPathDB" id="AmoebaDB:NF0113250"/>
<dbReference type="VEuPathDB" id="AmoebaDB:FDP41_001268"/>
<protein>
    <submittedName>
        <fullName evidence="2">Uncharacterized protein</fullName>
    </submittedName>
</protein>